<dbReference type="WBParaSite" id="ES5_v2.g9864.t1">
    <property type="protein sequence ID" value="ES5_v2.g9864.t1"/>
    <property type="gene ID" value="ES5_v2.g9864"/>
</dbReference>
<organism evidence="1 2">
    <name type="scientific">Panagrolaimus sp. ES5</name>
    <dbReference type="NCBI Taxonomy" id="591445"/>
    <lineage>
        <taxon>Eukaryota</taxon>
        <taxon>Metazoa</taxon>
        <taxon>Ecdysozoa</taxon>
        <taxon>Nematoda</taxon>
        <taxon>Chromadorea</taxon>
        <taxon>Rhabditida</taxon>
        <taxon>Tylenchina</taxon>
        <taxon>Panagrolaimomorpha</taxon>
        <taxon>Panagrolaimoidea</taxon>
        <taxon>Panagrolaimidae</taxon>
        <taxon>Panagrolaimus</taxon>
    </lineage>
</organism>
<evidence type="ECO:0000313" key="2">
    <source>
        <dbReference type="WBParaSite" id="ES5_v2.g9864.t1"/>
    </source>
</evidence>
<proteinExistence type="predicted"/>
<reference evidence="2" key="1">
    <citation type="submission" date="2022-11" db="UniProtKB">
        <authorList>
            <consortium name="WormBaseParasite"/>
        </authorList>
    </citation>
    <scope>IDENTIFICATION</scope>
</reference>
<evidence type="ECO:0000313" key="1">
    <source>
        <dbReference type="Proteomes" id="UP000887579"/>
    </source>
</evidence>
<name>A0AC34GY24_9BILA</name>
<accession>A0AC34GY24</accession>
<dbReference type="Proteomes" id="UP000887579">
    <property type="component" value="Unplaced"/>
</dbReference>
<protein>
    <submittedName>
        <fullName evidence="2">Polymerase nucleotidyl transferase domain-containing protein</fullName>
    </submittedName>
</protein>
<sequence>MRNKIVSPTIIATHLSDVNNYEEVFGPISFVYCYNDDDDVSLYFNDKNGTYMRNKMYVSLYGENHYVSLRDDSKMSARNGIGIVLYNKNVHDFEEGHKAYGGYSLGASGVFFKNDENNLTSKALPIYIPEIIALHADQKIFNKIRKFKKPKKESMSNIVEPFHAKTIETFGDNLIFGFIFGSYAKGKARFSGKNASDLDVFICLKERNNYQESLFKKFIVKFQWENGLKPDLDYCCEIISFSELEISMCRLHKNPIQIYFNDESTFDAIIYLCALAGPKAAVIGNKTMLSNLTSQANNEVKRQSDLFIQSIEKCGLINRKILLQNNNGLIHRNDVLNFLKSCFKRGEYGDIIREFIPMGGEKILITQDDVNYNKTAFYKKCEQTQVFV</sequence>